<gene>
    <name evidence="2" type="ORF">T190607A01A_10284</name>
</gene>
<dbReference type="Pfam" id="PF20559">
    <property type="entry name" value="DUF6770"/>
    <property type="match status" value="1"/>
</dbReference>
<feature type="chain" id="PRO_5046766279" evidence="1">
    <location>
        <begin position="19"/>
        <end position="523"/>
    </location>
</feature>
<dbReference type="Proteomes" id="UP001497416">
    <property type="component" value="Unassembled WGS sequence"/>
</dbReference>
<keyword evidence="1" id="KW-0732">Signal</keyword>
<name>A0ABM9NRA5_9FLAO</name>
<comment type="caution">
    <text evidence="2">The sequence shown here is derived from an EMBL/GenBank/DDBJ whole genome shotgun (WGS) entry which is preliminary data.</text>
</comment>
<evidence type="ECO:0000313" key="3">
    <source>
        <dbReference type="Proteomes" id="UP001497416"/>
    </source>
</evidence>
<sequence>MRKLLYVLLFVGTYMVSAQSKTIENMVKFKVKDSGSFLDDANDVDGYYFFYEVDKLKKGMREYAVNILDKNLNDVALKKFIASKKSVLAANAFNNEAILFALFDKKAKTLTLKGFDKKANPKDDIIVTLDKKVVRVLKAGLNLGNLNNLLYPVKNKGFILVLPNFEGKGTGYSLSFYPSNENEKPWTYEFVPREKRGHHQITPVALDDKFVVLTDVRVKGMSAKREFKTVVLNSQTGEKLFEKLYDKNDPKLITNAFISEDGKISVMGQYYKPKAKIAKAQSLGLYTEQFDEKGEVLFSKRISWQEDVSKFLPVKKNNKLKNIGYIFFHDIIKTQSGEYYGIGEQYKKTVSALGVASGILAAAAGGVQTGGYTQLTIKDVYMFKFDKDFNLTDVQVFEKGKSRVQNLVDYGSPQLSAYMIKAIGGFDFVYSQRDVKRDRFYANFIDYERGDKKKKKNKEKKKSRFVFKTIIQDGGELSVDNVELPKQSRYFRVLPAKVGHVLLLEYDRKKKSSSLHMEKLNIN</sequence>
<keyword evidence="3" id="KW-1185">Reference proteome</keyword>
<accession>A0ABM9NRA5</accession>
<evidence type="ECO:0000256" key="1">
    <source>
        <dbReference type="SAM" id="SignalP"/>
    </source>
</evidence>
<dbReference type="RefSeq" id="WP_348709804.1">
    <property type="nucleotide sequence ID" value="NZ_CAXIXW010000011.1"/>
</dbReference>
<dbReference type="InterPro" id="IPR046661">
    <property type="entry name" value="DUF6770"/>
</dbReference>
<proteinExistence type="predicted"/>
<dbReference type="EMBL" id="CAXIXY010000003">
    <property type="protein sequence ID" value="CAL2075986.1"/>
    <property type="molecule type" value="Genomic_DNA"/>
</dbReference>
<reference evidence="2 3" key="1">
    <citation type="submission" date="2024-05" db="EMBL/GenBank/DDBJ databases">
        <authorList>
            <person name="Duchaud E."/>
        </authorList>
    </citation>
    <scope>NUCLEOTIDE SEQUENCE [LARGE SCALE GENOMIC DNA]</scope>
    <source>
        <strain evidence="2">Ena-SAMPLE-TAB-13-05-2024-13:56:06:370-140302</strain>
    </source>
</reference>
<feature type="signal peptide" evidence="1">
    <location>
        <begin position="1"/>
        <end position="18"/>
    </location>
</feature>
<evidence type="ECO:0000313" key="2">
    <source>
        <dbReference type="EMBL" id="CAL2075986.1"/>
    </source>
</evidence>
<protein>
    <submittedName>
        <fullName evidence="2">Uncharacterized protein</fullName>
    </submittedName>
</protein>
<organism evidence="2 3">
    <name type="scientific">Tenacibaculum platacis</name>
    <dbReference type="NCBI Taxonomy" id="3137852"/>
    <lineage>
        <taxon>Bacteria</taxon>
        <taxon>Pseudomonadati</taxon>
        <taxon>Bacteroidota</taxon>
        <taxon>Flavobacteriia</taxon>
        <taxon>Flavobacteriales</taxon>
        <taxon>Flavobacteriaceae</taxon>
        <taxon>Tenacibaculum</taxon>
    </lineage>
</organism>